<organism evidence="2">
    <name type="scientific">marine sediment metagenome</name>
    <dbReference type="NCBI Taxonomy" id="412755"/>
    <lineage>
        <taxon>unclassified sequences</taxon>
        <taxon>metagenomes</taxon>
        <taxon>ecological metagenomes</taxon>
    </lineage>
</organism>
<dbReference type="EMBL" id="LAZR01001240">
    <property type="protein sequence ID" value="KKN48078.1"/>
    <property type="molecule type" value="Genomic_DNA"/>
</dbReference>
<dbReference type="GO" id="GO:0035438">
    <property type="term" value="F:cyclic-di-GMP binding"/>
    <property type="evidence" value="ECO:0007669"/>
    <property type="project" value="InterPro"/>
</dbReference>
<dbReference type="Gene3D" id="2.40.10.220">
    <property type="entry name" value="predicted glycosyltransferase like domains"/>
    <property type="match status" value="1"/>
</dbReference>
<reference evidence="2" key="1">
    <citation type="journal article" date="2015" name="Nature">
        <title>Complex archaea that bridge the gap between prokaryotes and eukaryotes.</title>
        <authorList>
            <person name="Spang A."/>
            <person name="Saw J.H."/>
            <person name="Jorgensen S.L."/>
            <person name="Zaremba-Niedzwiedzka K."/>
            <person name="Martijn J."/>
            <person name="Lind A.E."/>
            <person name="van Eijk R."/>
            <person name="Schleper C."/>
            <person name="Guy L."/>
            <person name="Ettema T.J."/>
        </authorList>
    </citation>
    <scope>NUCLEOTIDE SEQUENCE</scope>
</reference>
<gene>
    <name evidence="2" type="ORF">LCGC14_0656400</name>
</gene>
<accession>A0A0F9U370</accession>
<dbReference type="Pfam" id="PF07238">
    <property type="entry name" value="PilZ"/>
    <property type="match status" value="1"/>
</dbReference>
<comment type="caution">
    <text evidence="2">The sequence shown here is derived from an EMBL/GenBank/DDBJ whole genome shotgun (WGS) entry which is preliminary data.</text>
</comment>
<sequence length="133" mass="15322">MEEKEIEKRTCIRFQIPGATISYQFKEHMEEFSPLVDMSRGGVKFIGKKPPEIHTEVTLNISIPGEIIPLTIHGKVQWISFVEAKNQYFIGVQFNPYGEKEGENYPGNMVKIIALEQKYAIKDKAKTEKFEIN</sequence>
<protein>
    <recommendedName>
        <fullName evidence="1">PilZ domain-containing protein</fullName>
    </recommendedName>
</protein>
<evidence type="ECO:0000259" key="1">
    <source>
        <dbReference type="Pfam" id="PF07238"/>
    </source>
</evidence>
<feature type="domain" description="PilZ" evidence="1">
    <location>
        <begin position="32"/>
        <end position="100"/>
    </location>
</feature>
<dbReference type="SUPFAM" id="SSF141371">
    <property type="entry name" value="PilZ domain-like"/>
    <property type="match status" value="1"/>
</dbReference>
<dbReference type="AlphaFoldDB" id="A0A0F9U370"/>
<proteinExistence type="predicted"/>
<name>A0A0F9U370_9ZZZZ</name>
<dbReference type="InterPro" id="IPR009875">
    <property type="entry name" value="PilZ_domain"/>
</dbReference>
<evidence type="ECO:0000313" key="2">
    <source>
        <dbReference type="EMBL" id="KKN48078.1"/>
    </source>
</evidence>